<organism evidence="1">
    <name type="scientific">marine metagenome</name>
    <dbReference type="NCBI Taxonomy" id="408172"/>
    <lineage>
        <taxon>unclassified sequences</taxon>
        <taxon>metagenomes</taxon>
        <taxon>ecological metagenomes</taxon>
    </lineage>
</organism>
<sequence>MESNTLQNIKSYYQSIKFVYPLMRYNAESYSSLKNNTQYYKGINGENPPVRILTPQNHRERVVIIFPGASPIGENHPKMLMLGQVLTRNGFKVYIPRIPPLINLDITVINVQWFTYFYKWIINSERVNPQQILMAGISYGGGLMLRMLQEINGRIPPPKSIMTFGTYSDVQSLLQYFLTGNLSVNGKQIHIPPNEWGLVVLFQNYLKNLKTNWDSSELQKAIQLTIEDNNNECEIQIAKLPNFQKDIFNSIISGKATPEVKKLAQAIFKNEEESLKKLSPKHWSKEISGKVFILHGAHDSMVPFTESVQLAEYLQNSELYISYLYEHKEIFSNGGVIFKFGELLKLLQFYSKLFYHYEN</sequence>
<name>A0A381S112_9ZZZZ</name>
<dbReference type="InterPro" id="IPR029058">
    <property type="entry name" value="AB_hydrolase_fold"/>
</dbReference>
<dbReference type="Gene3D" id="3.40.50.1820">
    <property type="entry name" value="alpha/beta hydrolase"/>
    <property type="match status" value="1"/>
</dbReference>
<dbReference type="SUPFAM" id="SSF53474">
    <property type="entry name" value="alpha/beta-Hydrolases"/>
    <property type="match status" value="1"/>
</dbReference>
<accession>A0A381S112</accession>
<dbReference type="AlphaFoldDB" id="A0A381S112"/>
<dbReference type="EMBL" id="UINC01002543">
    <property type="protein sequence ID" value="SUZ97805.1"/>
    <property type="molecule type" value="Genomic_DNA"/>
</dbReference>
<reference evidence="1" key="1">
    <citation type="submission" date="2018-05" db="EMBL/GenBank/DDBJ databases">
        <authorList>
            <person name="Lanie J.A."/>
            <person name="Ng W.-L."/>
            <person name="Kazmierczak K.M."/>
            <person name="Andrzejewski T.M."/>
            <person name="Davidsen T.M."/>
            <person name="Wayne K.J."/>
            <person name="Tettelin H."/>
            <person name="Glass J.I."/>
            <person name="Rusch D."/>
            <person name="Podicherti R."/>
            <person name="Tsui H.-C.T."/>
            <person name="Winkler M.E."/>
        </authorList>
    </citation>
    <scope>NUCLEOTIDE SEQUENCE</scope>
</reference>
<gene>
    <name evidence="1" type="ORF">METZ01_LOCUS50659</name>
</gene>
<evidence type="ECO:0008006" key="2">
    <source>
        <dbReference type="Google" id="ProtNLM"/>
    </source>
</evidence>
<proteinExistence type="predicted"/>
<protein>
    <recommendedName>
        <fullName evidence="2">Serine aminopeptidase S33 domain-containing protein</fullName>
    </recommendedName>
</protein>
<evidence type="ECO:0000313" key="1">
    <source>
        <dbReference type="EMBL" id="SUZ97805.1"/>
    </source>
</evidence>